<evidence type="ECO:0000313" key="2">
    <source>
        <dbReference type="Proteomes" id="UP000070513"/>
    </source>
</evidence>
<proteinExistence type="predicted"/>
<reference evidence="1 2" key="2">
    <citation type="journal article" date="2016" name="Genome Announc.">
        <title>Draft Genome Sequence of a Biocontrol Rhizobacterium, Chryseobacterium kwangjuense Strain KJ1R5, Isolated from Pepper (Capsicum annuum).</title>
        <authorList>
            <person name="Jeong J.J."/>
            <person name="Park H."/>
            <person name="Park B.H."/>
            <person name="Mannaa M."/>
            <person name="Sang M.K."/>
            <person name="Choi I.G."/>
            <person name="Kim K.D."/>
        </authorList>
    </citation>
    <scope>NUCLEOTIDE SEQUENCE [LARGE SCALE GENOMIC DNA]</scope>
    <source>
        <strain evidence="1 2">KJ1R5</strain>
    </source>
</reference>
<sequence length="228" mass="26275">MEKKVNGHTADYIKRIAKSLKKNQNISHHEALELASKQNGFHGWKHFQNLLNKSDVATIVNLRTEINQESLKSTNPYRNLLVAGLNEILKQNKDFLHIDKNKHDDEGHIFVELFGYRSVVIWREISYGEISLAVWWKYDHAKHPQANLTGNGRENFRSTSPLANIAHYKKFVGVVVHGWVERETGKYIQGSGGDYITREYSRRGEKAELDKLPCVKPNGFKTEGIFFK</sequence>
<dbReference type="Proteomes" id="UP000070513">
    <property type="component" value="Unassembled WGS sequence"/>
</dbReference>
<reference evidence="2" key="1">
    <citation type="submission" date="2015-12" db="EMBL/GenBank/DDBJ databases">
        <title>Genome sequence of a biocontrol rhizobacterium Chryseobacterium kwangjuense strain KJ1R5 isolated from pepper (Capsicum annuum L.).</title>
        <authorList>
            <person name="Jeong J.-J."/>
            <person name="Park H."/>
            <person name="Mannaa M."/>
            <person name="Sang M.K."/>
            <person name="Choi I.-G."/>
            <person name="Kim K.D."/>
        </authorList>
    </citation>
    <scope>NUCLEOTIDE SEQUENCE [LARGE SCALE GENOMIC DNA]</scope>
    <source>
        <strain evidence="2">KJ1R5</strain>
    </source>
</reference>
<evidence type="ECO:0000313" key="1">
    <source>
        <dbReference type="EMBL" id="KXH84934.1"/>
    </source>
</evidence>
<protein>
    <submittedName>
        <fullName evidence="1">Uncharacterized protein</fullName>
    </submittedName>
</protein>
<dbReference type="OrthoDB" id="8391452at2"/>
<dbReference type="AlphaFoldDB" id="A0A135WJ36"/>
<name>A0A135WJ36_9FLAO</name>
<dbReference type="RefSeq" id="WP_062648256.1">
    <property type="nucleotide sequence ID" value="NZ_LPUR01000001.1"/>
</dbReference>
<gene>
    <name evidence="1" type="ORF">AU378_04035</name>
</gene>
<comment type="caution">
    <text evidence="1">The sequence shown here is derived from an EMBL/GenBank/DDBJ whole genome shotgun (WGS) entry which is preliminary data.</text>
</comment>
<organism evidence="1 2">
    <name type="scientific">Chryseobacterium kwangjuense</name>
    <dbReference type="NCBI Taxonomy" id="267125"/>
    <lineage>
        <taxon>Bacteria</taxon>
        <taxon>Pseudomonadati</taxon>
        <taxon>Bacteroidota</taxon>
        <taxon>Flavobacteriia</taxon>
        <taxon>Flavobacteriales</taxon>
        <taxon>Weeksellaceae</taxon>
        <taxon>Chryseobacterium group</taxon>
        <taxon>Chryseobacterium</taxon>
    </lineage>
</organism>
<dbReference type="EMBL" id="LPUR01000001">
    <property type="protein sequence ID" value="KXH84934.1"/>
    <property type="molecule type" value="Genomic_DNA"/>
</dbReference>
<accession>A0A135WJ36</accession>